<gene>
    <name evidence="1" type="ORF">NLG97_g677</name>
</gene>
<evidence type="ECO:0000313" key="2">
    <source>
        <dbReference type="Proteomes" id="UP001148737"/>
    </source>
</evidence>
<accession>A0ACC1R7U5</accession>
<sequence>MDDPTADTSKRDIQAAQGENDEQATLTPAIQSLNGRDASSALPVPVQLFLHGYSHNGIDRDLIVSNTKLAEAGLPLLEEMTVVEWNPELQNRAREQWEATRSKWSISPATAPGYRKLFRSCLSYAACTPSDIVGIKNNLLFQIHPTSGERTEETSFHTLFSDSFCAKLDLLVTHPAFSAPQPGTQADSIALAIQYAVILRTDDRRSWHFTMREGFMLVFQDRTKRGRCKKEAHAEIRAEYIGGDYLSPLSSLSNIFLALEKVIQTPENVIELEDDDLYRATEDDLTAIITALDDMIDPDTEARVYKSAEMYNATATSILPPLAPPACLDDMHVMHAEVMFEEQRRIIMYHMYHPDSIYYLEILDLINVGYS</sequence>
<dbReference type="Proteomes" id="UP001148737">
    <property type="component" value="Unassembled WGS sequence"/>
</dbReference>
<dbReference type="EMBL" id="JANAKD010000025">
    <property type="protein sequence ID" value="KAJ3499017.1"/>
    <property type="molecule type" value="Genomic_DNA"/>
</dbReference>
<reference evidence="1" key="1">
    <citation type="submission" date="2022-07" db="EMBL/GenBank/DDBJ databases">
        <title>Genome Sequence of Lecanicillium saksenae.</title>
        <authorList>
            <person name="Buettner E."/>
        </authorList>
    </citation>
    <scope>NUCLEOTIDE SEQUENCE</scope>
    <source>
        <strain evidence="1">VT-O1</strain>
    </source>
</reference>
<proteinExistence type="predicted"/>
<comment type="caution">
    <text evidence="1">The sequence shown here is derived from an EMBL/GenBank/DDBJ whole genome shotgun (WGS) entry which is preliminary data.</text>
</comment>
<keyword evidence="2" id="KW-1185">Reference proteome</keyword>
<evidence type="ECO:0000313" key="1">
    <source>
        <dbReference type="EMBL" id="KAJ3499017.1"/>
    </source>
</evidence>
<name>A0ACC1R7U5_9HYPO</name>
<protein>
    <submittedName>
        <fullName evidence="1">Uncharacterized protein</fullName>
    </submittedName>
</protein>
<organism evidence="1 2">
    <name type="scientific">Lecanicillium saksenae</name>
    <dbReference type="NCBI Taxonomy" id="468837"/>
    <lineage>
        <taxon>Eukaryota</taxon>
        <taxon>Fungi</taxon>
        <taxon>Dikarya</taxon>
        <taxon>Ascomycota</taxon>
        <taxon>Pezizomycotina</taxon>
        <taxon>Sordariomycetes</taxon>
        <taxon>Hypocreomycetidae</taxon>
        <taxon>Hypocreales</taxon>
        <taxon>Cordycipitaceae</taxon>
        <taxon>Lecanicillium</taxon>
    </lineage>
</organism>